<dbReference type="PROSITE" id="PS00644">
    <property type="entry name" value="COMPLEX1_51K_1"/>
    <property type="match status" value="1"/>
</dbReference>
<evidence type="ECO:0000256" key="1">
    <source>
        <dbReference type="ARBA" id="ARBA00001917"/>
    </source>
</evidence>
<dbReference type="EMBL" id="CP002745">
    <property type="protein sequence ID" value="AEK61835.1"/>
    <property type="molecule type" value="Genomic_DNA"/>
</dbReference>
<reference evidence="9 10" key="5">
    <citation type="journal article" date="2011" name="ISME J.">
        <title>Dual transcriptional profiling of a bacterial/fungal confrontation: Collimonas fungivorans versus Aspergillus niger.</title>
        <authorList>
            <person name="Mela F."/>
            <person name="Fritsche K."/>
            <person name="de Boer W."/>
            <person name="van Veen J.A."/>
            <person name="de Graaff L.H."/>
            <person name="van den Berg M."/>
            <person name="Leveau J.H."/>
        </authorList>
    </citation>
    <scope>NUCLEOTIDE SEQUENCE [LARGE SCALE GENOMIC DNA]</scope>
    <source>
        <strain evidence="9 10">Ter331</strain>
    </source>
</reference>
<keyword evidence="10" id="KW-1185">Reference proteome</keyword>
<dbReference type="InterPro" id="IPR011538">
    <property type="entry name" value="Nuo51_FMN-bd"/>
</dbReference>
<dbReference type="InterPro" id="IPR036249">
    <property type="entry name" value="Thioredoxin-like_sf"/>
</dbReference>
<dbReference type="Pfam" id="PF01512">
    <property type="entry name" value="Complex1_51K"/>
    <property type="match status" value="1"/>
</dbReference>
<comment type="cofactor">
    <cofactor evidence="1">
        <name>FMN</name>
        <dbReference type="ChEBI" id="CHEBI:58210"/>
    </cofactor>
</comment>
<accession>G0A8X2</accession>
<dbReference type="GO" id="GO:0008863">
    <property type="term" value="F:formate dehydrogenase (NAD+) activity"/>
    <property type="evidence" value="ECO:0007669"/>
    <property type="project" value="UniProtKB-EC"/>
</dbReference>
<dbReference type="Proteomes" id="UP000008392">
    <property type="component" value="Chromosome"/>
</dbReference>
<dbReference type="Gene3D" id="3.40.50.11540">
    <property type="entry name" value="NADH-ubiquinone oxidoreductase 51kDa subunit"/>
    <property type="match status" value="1"/>
</dbReference>
<dbReference type="Gene3D" id="1.20.1440.230">
    <property type="entry name" value="NADH-ubiquinone oxidoreductase 51kDa subunit, iron-sulphur binding domain"/>
    <property type="match status" value="1"/>
</dbReference>
<dbReference type="InterPro" id="IPR037225">
    <property type="entry name" value="Nuo51_FMN-bd_sf"/>
</dbReference>
<dbReference type="GO" id="GO:0046872">
    <property type="term" value="F:metal ion binding"/>
    <property type="evidence" value="ECO:0007669"/>
    <property type="project" value="UniProtKB-KW"/>
</dbReference>
<evidence type="ECO:0000256" key="3">
    <source>
        <dbReference type="ARBA" id="ARBA00007523"/>
    </source>
</evidence>
<keyword evidence="6" id="KW-0408">Iron</keyword>
<protein>
    <submittedName>
        <fullName evidence="9">NAD-dependent formate dehydrogenase beta subunit</fullName>
        <ecNumber evidence="9">1.17.1.9</ecNumber>
    </submittedName>
</protein>
<evidence type="ECO:0000259" key="8">
    <source>
        <dbReference type="SMART" id="SM00928"/>
    </source>
</evidence>
<evidence type="ECO:0000313" key="10">
    <source>
        <dbReference type="Proteomes" id="UP000008392"/>
    </source>
</evidence>
<keyword evidence="4" id="KW-0004">4Fe-4S</keyword>
<dbReference type="CDD" id="cd03063">
    <property type="entry name" value="TRX_Fd_FDH_beta"/>
    <property type="match status" value="1"/>
</dbReference>
<reference evidence="9 10" key="1">
    <citation type="journal article" date="2004" name="Environ. Microbiol.">
        <title>Phylogeny-function analysis of (meta)genomic libraries: screening for expression of ribosomal RNA genes by large-insert library fluorescent in situ hybridization (LIL-FISH).</title>
        <authorList>
            <person name="Leveau J.H."/>
            <person name="Gerards S."/>
            <person name="de Boer W."/>
            <person name="van Veen J.A."/>
        </authorList>
    </citation>
    <scope>NUCLEOTIDE SEQUENCE [LARGE SCALE GENOMIC DNA]</scope>
    <source>
        <strain evidence="9 10">Ter331</strain>
    </source>
</reference>
<dbReference type="Pfam" id="PF10589">
    <property type="entry name" value="NADH_4Fe-4S"/>
    <property type="match status" value="1"/>
</dbReference>
<feature type="domain" description="NADH-ubiquinone oxidoreductase 51kDa subunit iron-sulphur binding" evidence="8">
    <location>
        <begin position="431"/>
        <end position="475"/>
    </location>
</feature>
<organism evidence="9 10">
    <name type="scientific">Collimonas fungivorans (strain Ter331)</name>
    <dbReference type="NCBI Taxonomy" id="1005048"/>
    <lineage>
        <taxon>Bacteria</taxon>
        <taxon>Pseudomonadati</taxon>
        <taxon>Pseudomonadota</taxon>
        <taxon>Betaproteobacteria</taxon>
        <taxon>Burkholderiales</taxon>
        <taxon>Oxalobacteraceae</taxon>
        <taxon>Collimonas</taxon>
    </lineage>
</organism>
<reference evidence="9 10" key="4">
    <citation type="journal article" date="2010" name="Environ. Microbiol.">
        <title>The bacterial genus Collimonas: mycophagy, weathering and other adaptive solutions to life in oligotrophic soil environments.</title>
        <authorList>
            <person name="Leveau J.H."/>
            <person name="Uroz S."/>
            <person name="de Boer W."/>
        </authorList>
    </citation>
    <scope>NUCLEOTIDE SEQUENCE [LARGE SCALE GENOMIC DNA]</scope>
    <source>
        <strain evidence="9 10">Ter331</strain>
    </source>
</reference>
<dbReference type="STRING" id="1005048.CFU_2004"/>
<dbReference type="InterPro" id="IPR019575">
    <property type="entry name" value="Nuop51_4Fe4S-bd"/>
</dbReference>
<dbReference type="PROSITE" id="PS00645">
    <property type="entry name" value="COMPLEX1_51K_2"/>
    <property type="match status" value="1"/>
</dbReference>
<dbReference type="SUPFAM" id="SSF140490">
    <property type="entry name" value="Nqo1C-terminal domain-like"/>
    <property type="match status" value="1"/>
</dbReference>
<dbReference type="EC" id="1.17.1.9" evidence="9"/>
<comment type="cofactor">
    <cofactor evidence="2">
        <name>[4Fe-4S] cluster</name>
        <dbReference type="ChEBI" id="CHEBI:49883"/>
    </cofactor>
</comment>
<dbReference type="InterPro" id="IPR037207">
    <property type="entry name" value="Nuop51_4Fe4S-bd_sf"/>
</dbReference>
<keyword evidence="9" id="KW-0560">Oxidoreductase</keyword>
<dbReference type="SMART" id="SM00928">
    <property type="entry name" value="NADH_4Fe-4S"/>
    <property type="match status" value="1"/>
</dbReference>
<evidence type="ECO:0000256" key="5">
    <source>
        <dbReference type="ARBA" id="ARBA00022723"/>
    </source>
</evidence>
<dbReference type="SUPFAM" id="SSF142984">
    <property type="entry name" value="Nqo1 middle domain-like"/>
    <property type="match status" value="1"/>
</dbReference>
<keyword evidence="5" id="KW-0479">Metal-binding</keyword>
<dbReference type="RefSeq" id="WP_014005989.1">
    <property type="nucleotide sequence ID" value="NC_015856.1"/>
</dbReference>
<dbReference type="AlphaFoldDB" id="G0A8X2"/>
<dbReference type="SUPFAM" id="SSF142019">
    <property type="entry name" value="Nqo1 FMN-binding domain-like"/>
    <property type="match status" value="1"/>
</dbReference>
<dbReference type="Gene3D" id="6.10.250.1450">
    <property type="match status" value="1"/>
</dbReference>
<reference evidence="10" key="6">
    <citation type="submission" date="2011-05" db="EMBL/GenBank/DDBJ databases">
        <title>Complete sequence of Collimonas fungivorans Ter331.</title>
        <authorList>
            <person name="Leveau J.H."/>
        </authorList>
    </citation>
    <scope>NUCLEOTIDE SEQUENCE [LARGE SCALE GENOMIC DNA]</scope>
    <source>
        <strain evidence="10">Ter331</strain>
    </source>
</reference>
<reference evidence="9 10" key="3">
    <citation type="journal article" date="2008" name="FEMS Microbiol. Ecol.">
        <title>Identification and characterization of genes underlying chitinolysis in Collimonas fungivorans Ter331.</title>
        <authorList>
            <person name="Fritsche K."/>
            <person name="de Boer W."/>
            <person name="Gerards S."/>
            <person name="van den Berg M."/>
            <person name="van Veen J.A."/>
            <person name="Leveau J.H."/>
        </authorList>
    </citation>
    <scope>NUCLEOTIDE SEQUENCE [LARGE SCALE GENOMIC DNA]</scope>
    <source>
        <strain evidence="9 10">Ter331</strain>
    </source>
</reference>
<dbReference type="PANTHER" id="PTHR43578">
    <property type="entry name" value="NADH-QUINONE OXIDOREDUCTASE SUBUNIT F"/>
    <property type="match status" value="1"/>
</dbReference>
<dbReference type="PANTHER" id="PTHR43578:SF3">
    <property type="entry name" value="NADH-QUINONE OXIDOREDUCTASE SUBUNIT F"/>
    <property type="match status" value="1"/>
</dbReference>
<sequence>MSITVYVPRDSTALALGANEVAAAIVAEAAKRGQQITLVRNGSRGMFWLEPLVEVATAAGRIGYGPVAPEDVAGLFDADLFNADVLAGGQHRLALGLVDEIPYLKNQERLTFARVGITDPVSLDDYLAHEGYLGLQNALAMQSADIVQEVLDSGLRGRGGAAFPTGIKWKTVLGAQGAQKYIVCNADEGDSGTFSDRMIMEDDPFVLIEGMTIAGLAVNADYGYIYVRSEYPHAIAVLNEAIATANARGFLGKNILGFGKDFQLEVRKGAGAYVCGEETALLESLEGKRGVVRAKPPLPAIEGLFGKPTVINNVITLASVPIVLARGAAFYKNFGQGRSMGTLPMQLAGNIKYGGLVEKAFGVTLRELLFDFGGGTESGRTMRAVQVGGPLGPYLPPALFDTPLDYEAFAAVGGTVGHGGMVVFDDSVDMAQQARYSMEFCVVESCGKCTPCRIGSTRGVEVIDKIIANANPANTGQRQQQIHLLRDLCDTMINGSLCAMGSMTPLPVLSALNHFPEDFGAPPAAVGKAA</sequence>
<dbReference type="GO" id="GO:0008137">
    <property type="term" value="F:NADH dehydrogenase (ubiquinone) activity"/>
    <property type="evidence" value="ECO:0007669"/>
    <property type="project" value="InterPro"/>
</dbReference>
<gene>
    <name evidence="9" type="primary">fdsB2</name>
    <name evidence="9" type="ordered locus">CFU_2004</name>
</gene>
<reference evidence="9 10" key="2">
    <citation type="journal article" date="2006" name="J. Microbiol. Methods">
        <title>Genomic flank-sequencing of plasposon insertion sites for rapid identification of functional genes.</title>
        <authorList>
            <person name="Leveau J.H."/>
            <person name="Gerards S."/>
            <person name="Fritsche K."/>
            <person name="Zondag G."/>
            <person name="van Veen J.A."/>
        </authorList>
    </citation>
    <scope>NUCLEOTIDE SEQUENCE [LARGE SCALE GENOMIC DNA]</scope>
    <source>
        <strain evidence="9 10">Ter331</strain>
    </source>
</reference>
<evidence type="ECO:0000256" key="7">
    <source>
        <dbReference type="ARBA" id="ARBA00023014"/>
    </source>
</evidence>
<evidence type="ECO:0000256" key="2">
    <source>
        <dbReference type="ARBA" id="ARBA00001966"/>
    </source>
</evidence>
<keyword evidence="7" id="KW-0411">Iron-sulfur</keyword>
<proteinExistence type="inferred from homology"/>
<evidence type="ECO:0000313" key="9">
    <source>
        <dbReference type="EMBL" id="AEK61835.1"/>
    </source>
</evidence>
<evidence type="ECO:0000256" key="6">
    <source>
        <dbReference type="ARBA" id="ARBA00023004"/>
    </source>
</evidence>
<name>G0A8X2_COLFT</name>
<dbReference type="InterPro" id="IPR001949">
    <property type="entry name" value="NADH-UbQ_OxRdtase_51kDa_CS"/>
</dbReference>
<comment type="similarity">
    <text evidence="3">Belongs to the complex I 51 kDa subunit family.</text>
</comment>
<dbReference type="Gene3D" id="3.10.20.600">
    <property type="match status" value="1"/>
</dbReference>
<dbReference type="FunFam" id="3.40.50.11540:FF:000001">
    <property type="entry name" value="NADH dehydrogenase [ubiquinone] flavoprotein 1, mitochondrial"/>
    <property type="match status" value="1"/>
</dbReference>
<dbReference type="GO" id="GO:0010181">
    <property type="term" value="F:FMN binding"/>
    <property type="evidence" value="ECO:0007669"/>
    <property type="project" value="InterPro"/>
</dbReference>
<dbReference type="GO" id="GO:0051539">
    <property type="term" value="F:4 iron, 4 sulfur cluster binding"/>
    <property type="evidence" value="ECO:0007669"/>
    <property type="project" value="UniProtKB-KW"/>
</dbReference>
<evidence type="ECO:0000256" key="4">
    <source>
        <dbReference type="ARBA" id="ARBA00022485"/>
    </source>
</evidence>
<dbReference type="SUPFAM" id="SSF52833">
    <property type="entry name" value="Thioredoxin-like"/>
    <property type="match status" value="1"/>
</dbReference>
<dbReference type="HOGENOM" id="CLU_014881_3_0_4"/>
<dbReference type="KEGG" id="cfu:CFU_2004"/>
<dbReference type="eggNOG" id="COG1894">
    <property type="taxonomic scope" value="Bacteria"/>
</dbReference>